<dbReference type="InterPro" id="IPR032675">
    <property type="entry name" value="LRR_dom_sf"/>
</dbReference>
<name>A0AAV3PXB3_LITER</name>
<dbReference type="AlphaFoldDB" id="A0AAV3PXB3"/>
<evidence type="ECO:0000313" key="4">
    <source>
        <dbReference type="Proteomes" id="UP001454036"/>
    </source>
</evidence>
<evidence type="ECO:0000313" key="3">
    <source>
        <dbReference type="EMBL" id="GAA0156310.1"/>
    </source>
</evidence>
<protein>
    <recommendedName>
        <fullName evidence="2">Disease resistance R13L4/SHOC-2-like LRR domain-containing protein</fullName>
    </recommendedName>
</protein>
<reference evidence="3 4" key="1">
    <citation type="submission" date="2024-01" db="EMBL/GenBank/DDBJ databases">
        <title>The complete chloroplast genome sequence of Lithospermum erythrorhizon: insights into the phylogenetic relationship among Boraginaceae species and the maternal lineages of purple gromwells.</title>
        <authorList>
            <person name="Okada T."/>
            <person name="Watanabe K."/>
        </authorList>
    </citation>
    <scope>NUCLEOTIDE SEQUENCE [LARGE SCALE GENOMIC DNA]</scope>
</reference>
<dbReference type="Pfam" id="PF23598">
    <property type="entry name" value="LRR_14"/>
    <property type="match status" value="1"/>
</dbReference>
<gene>
    <name evidence="3" type="ORF">LIER_13834</name>
</gene>
<comment type="caution">
    <text evidence="3">The sequence shown here is derived from an EMBL/GenBank/DDBJ whole genome shotgun (WGS) entry which is preliminary data.</text>
</comment>
<dbReference type="EMBL" id="BAABME010002831">
    <property type="protein sequence ID" value="GAA0156310.1"/>
    <property type="molecule type" value="Genomic_DNA"/>
</dbReference>
<keyword evidence="1" id="KW-0677">Repeat</keyword>
<organism evidence="3 4">
    <name type="scientific">Lithospermum erythrorhizon</name>
    <name type="common">Purple gromwell</name>
    <name type="synonym">Lithospermum officinale var. erythrorhizon</name>
    <dbReference type="NCBI Taxonomy" id="34254"/>
    <lineage>
        <taxon>Eukaryota</taxon>
        <taxon>Viridiplantae</taxon>
        <taxon>Streptophyta</taxon>
        <taxon>Embryophyta</taxon>
        <taxon>Tracheophyta</taxon>
        <taxon>Spermatophyta</taxon>
        <taxon>Magnoliopsida</taxon>
        <taxon>eudicotyledons</taxon>
        <taxon>Gunneridae</taxon>
        <taxon>Pentapetalae</taxon>
        <taxon>asterids</taxon>
        <taxon>lamiids</taxon>
        <taxon>Boraginales</taxon>
        <taxon>Boraginaceae</taxon>
        <taxon>Boraginoideae</taxon>
        <taxon>Lithospermeae</taxon>
        <taxon>Lithospermum</taxon>
    </lineage>
</organism>
<evidence type="ECO:0000256" key="1">
    <source>
        <dbReference type="ARBA" id="ARBA00022737"/>
    </source>
</evidence>
<accession>A0AAV3PXB3</accession>
<evidence type="ECO:0000259" key="2">
    <source>
        <dbReference type="Pfam" id="PF23598"/>
    </source>
</evidence>
<sequence length="172" mass="20151">MTGRLEKPPQWISSLQGLSGIIFRYSLLRSDPLEYLQDLPNLGYLYLDCAYEGEELCFKAGGFPRLKRLVFTRLSELRRLIVKESSTPLLEELKLRESKSMAQFLDDIHHLVHLQRLQFADMSDMFINQLEHMDKESNEYEWILQVSMVVIRNSINGKWHTRSLDQATGNFI</sequence>
<dbReference type="SUPFAM" id="SSF52047">
    <property type="entry name" value="RNI-like"/>
    <property type="match status" value="1"/>
</dbReference>
<proteinExistence type="predicted"/>
<feature type="domain" description="Disease resistance R13L4/SHOC-2-like LRR" evidence="2">
    <location>
        <begin position="5"/>
        <end position="119"/>
    </location>
</feature>
<dbReference type="InterPro" id="IPR055414">
    <property type="entry name" value="LRR_R13L4/SHOC2-like"/>
</dbReference>
<keyword evidence="4" id="KW-1185">Reference proteome</keyword>
<dbReference type="Gene3D" id="3.80.10.10">
    <property type="entry name" value="Ribonuclease Inhibitor"/>
    <property type="match status" value="1"/>
</dbReference>
<dbReference type="Proteomes" id="UP001454036">
    <property type="component" value="Unassembled WGS sequence"/>
</dbReference>